<keyword evidence="5" id="KW-0732">Signal</keyword>
<protein>
    <recommendedName>
        <fullName evidence="5">UDP-glucuronosyltransferase</fullName>
        <ecNumber evidence="5">2.4.1.17</ecNumber>
    </recommendedName>
</protein>
<keyword evidence="5" id="KW-0812">Transmembrane</keyword>
<evidence type="ECO:0000256" key="5">
    <source>
        <dbReference type="RuleBase" id="RU362059"/>
    </source>
</evidence>
<evidence type="ECO:0000256" key="4">
    <source>
        <dbReference type="RuleBase" id="RU003718"/>
    </source>
</evidence>
<dbReference type="InterPro" id="IPR050271">
    <property type="entry name" value="UDP-glycosyltransferase"/>
</dbReference>
<dbReference type="PANTHER" id="PTHR48043">
    <property type="entry name" value="EG:EG0003.4 PROTEIN-RELATED"/>
    <property type="match status" value="1"/>
</dbReference>
<dbReference type="Gene3D" id="3.40.50.2000">
    <property type="entry name" value="Glycogen Phosphorylase B"/>
    <property type="match status" value="2"/>
</dbReference>
<evidence type="ECO:0000256" key="3">
    <source>
        <dbReference type="ARBA" id="ARBA00022679"/>
    </source>
</evidence>
<dbReference type="InterPro" id="IPR035595">
    <property type="entry name" value="UDP_glycos_trans_CS"/>
</dbReference>
<feature type="signal peptide" evidence="5">
    <location>
        <begin position="1"/>
        <end position="19"/>
    </location>
</feature>
<sequence length="529" mass="60201">MGLTLILVACLLFPGATLSSRILIYIPLPFYSHQAAYRPLFRELADRGHHLTLLTLNPMQHHENITQIDLSVVYRILEKEGFYEMLKSGEGIELVLKLFDMMPLIADIELSQPGMKEFVEGSGHFDLVITEYYASIGAAFAYKYNCPLIGIMSMDAHQNVHNAVGNPTHPILYPHFDLAYTGKLNFKQRFMSIAVNFIWQFYLNKINKELDRVVIKKYFGENMPPLKELEKKVGMIFINSNPVFHGVRPLTVRTVNVGGGLHIEAQPTPLPEDIKTYLDEASQGVIYFSLGSTVKSSQLSSKLKSVLVNTLSQLPFKVLWKYEDESQQEIVKNILTRSWLPQQAVLRHPNVKLFITQGGLQSLEEALFVGVPVLVMPFFGDQVLNARKVVEYGLGLSLNPSSLEEAELRSTIMEIITTDSYKNSAQRLAKQVSDQPMSGVEKAAWWTEYVLRHPDLELLRSDKSDLPLYQYYFLDILCVCFLVILIFIYLVKFVIGKLLNSLFIILEFIVSVNKLVFTFCSESIKRKVE</sequence>
<evidence type="ECO:0000256" key="2">
    <source>
        <dbReference type="ARBA" id="ARBA00022676"/>
    </source>
</evidence>
<keyword evidence="2 4" id="KW-0328">Glycosyltransferase</keyword>
<dbReference type="Proteomes" id="UP001152799">
    <property type="component" value="Chromosome 4"/>
</dbReference>
<feature type="chain" id="PRO_5040539297" description="UDP-glucuronosyltransferase" evidence="5">
    <location>
        <begin position="20"/>
        <end position="529"/>
    </location>
</feature>
<dbReference type="EMBL" id="OU892280">
    <property type="protein sequence ID" value="CAG9767677.1"/>
    <property type="molecule type" value="Genomic_DNA"/>
</dbReference>
<organism evidence="6 7">
    <name type="scientific">Ceutorhynchus assimilis</name>
    <name type="common">cabbage seed weevil</name>
    <dbReference type="NCBI Taxonomy" id="467358"/>
    <lineage>
        <taxon>Eukaryota</taxon>
        <taxon>Metazoa</taxon>
        <taxon>Ecdysozoa</taxon>
        <taxon>Arthropoda</taxon>
        <taxon>Hexapoda</taxon>
        <taxon>Insecta</taxon>
        <taxon>Pterygota</taxon>
        <taxon>Neoptera</taxon>
        <taxon>Endopterygota</taxon>
        <taxon>Coleoptera</taxon>
        <taxon>Polyphaga</taxon>
        <taxon>Cucujiformia</taxon>
        <taxon>Curculionidae</taxon>
        <taxon>Ceutorhynchinae</taxon>
        <taxon>Ceutorhynchus</taxon>
    </lineage>
</organism>
<evidence type="ECO:0000256" key="1">
    <source>
        <dbReference type="ARBA" id="ARBA00009995"/>
    </source>
</evidence>
<dbReference type="GO" id="GO:0015020">
    <property type="term" value="F:glucuronosyltransferase activity"/>
    <property type="evidence" value="ECO:0007669"/>
    <property type="project" value="UniProtKB-EC"/>
</dbReference>
<dbReference type="Pfam" id="PF00201">
    <property type="entry name" value="UDPGT"/>
    <property type="match status" value="1"/>
</dbReference>
<keyword evidence="3 4" id="KW-0808">Transferase</keyword>
<evidence type="ECO:0000313" key="6">
    <source>
        <dbReference type="EMBL" id="CAG9767677.1"/>
    </source>
</evidence>
<dbReference type="OrthoDB" id="5835829at2759"/>
<comment type="catalytic activity">
    <reaction evidence="5">
        <text>glucuronate acceptor + UDP-alpha-D-glucuronate = acceptor beta-D-glucuronoside + UDP + H(+)</text>
        <dbReference type="Rhea" id="RHEA:21032"/>
        <dbReference type="ChEBI" id="CHEBI:15378"/>
        <dbReference type="ChEBI" id="CHEBI:58052"/>
        <dbReference type="ChEBI" id="CHEBI:58223"/>
        <dbReference type="ChEBI" id="CHEBI:132367"/>
        <dbReference type="ChEBI" id="CHEBI:132368"/>
        <dbReference type="EC" id="2.4.1.17"/>
    </reaction>
</comment>
<dbReference type="EC" id="2.4.1.17" evidence="5"/>
<name>A0A9N9MQ83_9CUCU</name>
<accession>A0A9N9MQ83</accession>
<feature type="transmembrane region" description="Helical" evidence="5">
    <location>
        <begin position="469"/>
        <end position="491"/>
    </location>
</feature>
<dbReference type="PANTHER" id="PTHR48043:SF159">
    <property type="entry name" value="EG:EG0003.4 PROTEIN-RELATED"/>
    <property type="match status" value="1"/>
</dbReference>
<keyword evidence="5" id="KW-0472">Membrane</keyword>
<evidence type="ECO:0000313" key="7">
    <source>
        <dbReference type="Proteomes" id="UP001152799"/>
    </source>
</evidence>
<comment type="subcellular location">
    <subcellularLocation>
        <location evidence="5">Membrane</location>
        <topology evidence="5">Single-pass membrane protein</topology>
    </subcellularLocation>
</comment>
<dbReference type="CDD" id="cd03784">
    <property type="entry name" value="GT1_Gtf-like"/>
    <property type="match status" value="1"/>
</dbReference>
<proteinExistence type="inferred from homology"/>
<dbReference type="FunFam" id="3.40.50.2000:FF:000050">
    <property type="entry name" value="UDP-glucuronosyltransferase"/>
    <property type="match status" value="1"/>
</dbReference>
<reference evidence="6" key="1">
    <citation type="submission" date="2022-01" db="EMBL/GenBank/DDBJ databases">
        <authorList>
            <person name="King R."/>
        </authorList>
    </citation>
    <scope>NUCLEOTIDE SEQUENCE</scope>
</reference>
<keyword evidence="7" id="KW-1185">Reference proteome</keyword>
<gene>
    <name evidence="6" type="ORF">CEUTPL_LOCUS8236</name>
</gene>
<dbReference type="AlphaFoldDB" id="A0A9N9MQ83"/>
<dbReference type="PROSITE" id="PS00375">
    <property type="entry name" value="UDPGT"/>
    <property type="match status" value="1"/>
</dbReference>
<dbReference type="InterPro" id="IPR002213">
    <property type="entry name" value="UDP_glucos_trans"/>
</dbReference>
<comment type="caution">
    <text evidence="5">Lacks conserved residue(s) required for the propagation of feature annotation.</text>
</comment>
<keyword evidence="5" id="KW-1133">Transmembrane helix</keyword>
<dbReference type="SUPFAM" id="SSF53756">
    <property type="entry name" value="UDP-Glycosyltransferase/glycogen phosphorylase"/>
    <property type="match status" value="1"/>
</dbReference>
<feature type="transmembrane region" description="Helical" evidence="5">
    <location>
        <begin position="498"/>
        <end position="517"/>
    </location>
</feature>
<comment type="similarity">
    <text evidence="1 4">Belongs to the UDP-glycosyltransferase family.</text>
</comment>
<dbReference type="GO" id="GO:0016020">
    <property type="term" value="C:membrane"/>
    <property type="evidence" value="ECO:0007669"/>
    <property type="project" value="UniProtKB-SubCell"/>
</dbReference>